<reference evidence="5" key="1">
    <citation type="submission" date="2019-08" db="EMBL/GenBank/DDBJ databases">
        <authorList>
            <person name="Kucharzyk K."/>
            <person name="Murdoch R.W."/>
            <person name="Higgins S."/>
            <person name="Loffler F."/>
        </authorList>
    </citation>
    <scope>NUCLEOTIDE SEQUENCE</scope>
</reference>
<dbReference type="PROSITE" id="PS50110">
    <property type="entry name" value="RESPONSE_REGULATORY"/>
    <property type="match status" value="1"/>
</dbReference>
<dbReference type="GO" id="GO:0003677">
    <property type="term" value="F:DNA binding"/>
    <property type="evidence" value="ECO:0007669"/>
    <property type="project" value="UniProtKB-KW"/>
</dbReference>
<dbReference type="SMART" id="SM00448">
    <property type="entry name" value="REC"/>
    <property type="match status" value="1"/>
</dbReference>
<dbReference type="EMBL" id="VSSQ01000195">
    <property type="protein sequence ID" value="MPL84827.1"/>
    <property type="molecule type" value="Genomic_DNA"/>
</dbReference>
<dbReference type="InterPro" id="IPR016032">
    <property type="entry name" value="Sig_transdc_resp-reg_C-effctor"/>
</dbReference>
<evidence type="ECO:0000313" key="5">
    <source>
        <dbReference type="EMBL" id="MPL84827.1"/>
    </source>
</evidence>
<dbReference type="AlphaFoldDB" id="A0A644V0S6"/>
<keyword evidence="1" id="KW-0597">Phosphoprotein</keyword>
<dbReference type="CDD" id="cd06170">
    <property type="entry name" value="LuxR_C_like"/>
    <property type="match status" value="1"/>
</dbReference>
<keyword evidence="2" id="KW-0238">DNA-binding</keyword>
<evidence type="ECO:0000256" key="2">
    <source>
        <dbReference type="ARBA" id="ARBA00023125"/>
    </source>
</evidence>
<dbReference type="GO" id="GO:0006355">
    <property type="term" value="P:regulation of DNA-templated transcription"/>
    <property type="evidence" value="ECO:0007669"/>
    <property type="project" value="InterPro"/>
</dbReference>
<dbReference type="PROSITE" id="PS50043">
    <property type="entry name" value="HTH_LUXR_2"/>
    <property type="match status" value="1"/>
</dbReference>
<name>A0A644V0S6_9ZZZZ</name>
<organism evidence="5">
    <name type="scientific">bioreactor metagenome</name>
    <dbReference type="NCBI Taxonomy" id="1076179"/>
    <lineage>
        <taxon>unclassified sequences</taxon>
        <taxon>metagenomes</taxon>
        <taxon>ecological metagenomes</taxon>
    </lineage>
</organism>
<dbReference type="SUPFAM" id="SSF46894">
    <property type="entry name" value="C-terminal effector domain of the bipartite response regulators"/>
    <property type="match status" value="1"/>
</dbReference>
<accession>A0A644V0S6</accession>
<dbReference type="Gene3D" id="3.40.50.2300">
    <property type="match status" value="1"/>
</dbReference>
<feature type="domain" description="Response regulatory" evidence="4">
    <location>
        <begin position="4"/>
        <end position="119"/>
    </location>
</feature>
<evidence type="ECO:0000256" key="1">
    <source>
        <dbReference type="ARBA" id="ARBA00022553"/>
    </source>
</evidence>
<dbReference type="InterPro" id="IPR039420">
    <property type="entry name" value="WalR-like"/>
</dbReference>
<dbReference type="InterPro" id="IPR001789">
    <property type="entry name" value="Sig_transdc_resp-reg_receiver"/>
</dbReference>
<dbReference type="GO" id="GO:0000160">
    <property type="term" value="P:phosphorelay signal transduction system"/>
    <property type="evidence" value="ECO:0007669"/>
    <property type="project" value="InterPro"/>
</dbReference>
<dbReference type="InterPro" id="IPR058245">
    <property type="entry name" value="NreC/VraR/RcsB-like_REC"/>
</dbReference>
<feature type="domain" description="HTH luxR-type" evidence="3">
    <location>
        <begin position="146"/>
        <end position="211"/>
    </location>
</feature>
<evidence type="ECO:0000259" key="3">
    <source>
        <dbReference type="PROSITE" id="PS50043"/>
    </source>
</evidence>
<dbReference type="InterPro" id="IPR011006">
    <property type="entry name" value="CheY-like_superfamily"/>
</dbReference>
<dbReference type="SUPFAM" id="SSF52172">
    <property type="entry name" value="CheY-like"/>
    <property type="match status" value="1"/>
</dbReference>
<dbReference type="SMART" id="SM00421">
    <property type="entry name" value="HTH_LUXR"/>
    <property type="match status" value="1"/>
</dbReference>
<protein>
    <submittedName>
        <fullName evidence="5">Oxygen regulatory protein NreC</fullName>
    </submittedName>
</protein>
<dbReference type="PANTHER" id="PTHR43214">
    <property type="entry name" value="TWO-COMPONENT RESPONSE REGULATOR"/>
    <property type="match status" value="1"/>
</dbReference>
<dbReference type="Pfam" id="PF00196">
    <property type="entry name" value="GerE"/>
    <property type="match status" value="1"/>
</dbReference>
<gene>
    <name evidence="5" type="primary">nreC_9</name>
    <name evidence="5" type="ORF">SDC9_30792</name>
</gene>
<dbReference type="PRINTS" id="PR00038">
    <property type="entry name" value="HTHLUXR"/>
</dbReference>
<proteinExistence type="predicted"/>
<sequence length="216" mass="24180">MNIKVAIVDDHRIVRDGLKAILRGMNGYEIVYEAADGARLKSIPQNIAPDLVLLDIGLPDVSGLDLIEFIKQQLGSRILVLTAEMDEEIICTSLERGADGFMNKDASGDELLRAMDAVVQGEPYFGQNLSSVIYRSYKRKINELKNIYGMPALTDREREIIQALGDGLSFKEIGARLFISPRTVENHKTNILEKLGLKNTIELVKYAIRHKIILLE</sequence>
<dbReference type="PANTHER" id="PTHR43214:SF43">
    <property type="entry name" value="TWO-COMPONENT RESPONSE REGULATOR"/>
    <property type="match status" value="1"/>
</dbReference>
<dbReference type="InterPro" id="IPR000792">
    <property type="entry name" value="Tscrpt_reg_LuxR_C"/>
</dbReference>
<dbReference type="CDD" id="cd17535">
    <property type="entry name" value="REC_NarL-like"/>
    <property type="match status" value="1"/>
</dbReference>
<comment type="caution">
    <text evidence="5">The sequence shown here is derived from an EMBL/GenBank/DDBJ whole genome shotgun (WGS) entry which is preliminary data.</text>
</comment>
<dbReference type="Pfam" id="PF00072">
    <property type="entry name" value="Response_reg"/>
    <property type="match status" value="1"/>
</dbReference>
<evidence type="ECO:0000259" key="4">
    <source>
        <dbReference type="PROSITE" id="PS50110"/>
    </source>
</evidence>